<dbReference type="EMBL" id="FZMP01000205">
    <property type="protein sequence ID" value="SNQ62058.1"/>
    <property type="molecule type" value="Genomic_DNA"/>
</dbReference>
<feature type="transmembrane region" description="Helical" evidence="3">
    <location>
        <begin position="1754"/>
        <end position="1771"/>
    </location>
</feature>
<evidence type="ECO:0000256" key="1">
    <source>
        <dbReference type="ARBA" id="ARBA00022729"/>
    </source>
</evidence>
<keyword evidence="3" id="KW-0472">Membrane</keyword>
<keyword evidence="1" id="KW-0732">Signal</keyword>
<dbReference type="SMART" id="SM00560">
    <property type="entry name" value="LamGL"/>
    <property type="match status" value="1"/>
</dbReference>
<evidence type="ECO:0000313" key="5">
    <source>
        <dbReference type="EMBL" id="SNQ62058.1"/>
    </source>
</evidence>
<feature type="domain" description="LamG-like jellyroll fold" evidence="4">
    <location>
        <begin position="405"/>
        <end position="537"/>
    </location>
</feature>
<evidence type="ECO:0000313" key="6">
    <source>
        <dbReference type="Proteomes" id="UP000218615"/>
    </source>
</evidence>
<dbReference type="SUPFAM" id="SSF49464">
    <property type="entry name" value="Carboxypeptidase regulatory domain-like"/>
    <property type="match status" value="1"/>
</dbReference>
<dbReference type="Gene3D" id="2.60.120.200">
    <property type="match status" value="2"/>
</dbReference>
<evidence type="ECO:0000256" key="3">
    <source>
        <dbReference type="SAM" id="Phobius"/>
    </source>
</evidence>
<keyword evidence="3" id="KW-1133">Transmembrane helix</keyword>
<protein>
    <recommendedName>
        <fullName evidence="4">LamG-like jellyroll fold domain-containing protein</fullName>
    </recommendedName>
</protein>
<dbReference type="Gene3D" id="2.60.40.1120">
    <property type="entry name" value="Carboxypeptidase-like, regulatory domain"/>
    <property type="match status" value="1"/>
</dbReference>
<keyword evidence="3" id="KW-0812">Transmembrane</keyword>
<dbReference type="InterPro" id="IPR006558">
    <property type="entry name" value="LamG-like"/>
</dbReference>
<dbReference type="Gene3D" id="2.60.98.40">
    <property type="match status" value="1"/>
</dbReference>
<sequence length="1774" mass="195176">MIGWITPDLGDCTLTNPSWKRYAIVVEPETPASYNGGYIIWGTWQNRYHDGYMSFYSPSGWSGYGSSTEDMLFIFTYTWDNSVLSPSYPVKVSPVDGSTNVGYKLDYEQENATVGFSWNAVTDLDGDNPVHYYVKANRDESGIFVKLPECSGVTGLSCQASGFNFDEYYQWQIYAVDNWCYTHCVNVTSPLTSFNTGIETYATFTSDPNGTHRVHNVGQGTEIYRSYQIRNYTVGGYYTLKLIAPNSSVVNVTYMNGDSYKGSHLWQISNSSIGVWTSELASCNSGYINCVLLAQTTVNIIEGLSIEFIDPTPDDGVVLPYASNVTIATYSVGVLNRSSSIIDFDDDLSAWYKFNLDTTDSSGNHNDVSWVGTPGYGDGMFGNGITLDGSNHVTVASNYNILFDNAFSVDAWVKFDNTTGVQAIVSKGRSGPTGWGFNLVKGSGQYFRFYFYDDNATRHYLDFGSVTAGVWYHPVVTYDGTLVRSYLNGTFVNSMAVEGFTPSIDNLTIGRYSYSDTWYVNGTIDDVKLWNRALSEYEVAASDDARVVNQIENAFYDLDPGIYEYTGYLQDETGLEVNTGTRSFDIPQNYLPGDPWGMGVDVLADYINFSWHEGAPYVTRYNGTYGITEVPDVDNLSVTSSGLTISLWVRPDVVDFGNCTVSGDKIVNGTLLPNEGCYLMYAGKMGTNENEYGFRIYNKSGGTRPNRMSFYLFNLVGGLGVGSYVQDPIVPGEWMNIVGKVDSNKTYLYKNGKLRDSDVYDGSTGKLVITPGNGNAPFRLGSADLKGEFEGAIEDLNIWNRSLTDEEIKLVYEGLLPDSGHIYSFSSQTDNTLELNESISGVNGILKGNVTWDHGRGYNSTDSFDVIEQGIVAGNYVNETYSGYDYTNYLEQDLIVGDFINLAVWGYNSSFLGTRSVHSVSMSASSMGYDPSGYVNDTAGNPVWRASVKISNVTYSDLVYTDAAGLYNATIYESGDYMYDISADGFTSISGTQHFDVGGVNNNFTLTSTMGRVYGTVFEYTEQDNTQAISGNLNRMRQVLDNGGHLWKIFLGGTMAASLALEPIDGREYVIKLQDLDISGNPARLRLLENGNVVADEIVYKGGKLRYLSSETSEVRTYFDVNVVNTFSSNSGEIQFVEVSIGYTTENVCGLGCFMWGFVEYWVKYFSSVPANLRAFVDFENWLLQGPNNGGATVTFNCSQGGNYFSDEIFDFSNTSNMNTVYANLNIYRSSCNGVVSYGFSDDLDQYGDDWRKEPGWLDFNIAGVDTGKGQMLVGKDRNFIDVDRNGNKKIKLWLWFHATGNGEFAFNHYVTVTCAGTGCNLKPLPGALVYYNSAYNVETGVDGTYSMFVPLESGVNISYSKENYEIKYVNLTFNSSYRTFVQDMVINSTNVTPIVLNYSIKVTPDPSYYGSPPIINYKLLHDYFNYRIAIYPFGVDEPVDVYGSESKVIPDWQGSILMRQLRIGTYNAVIEGTSFCVPLTDLCIGWTPKLSDTFVIDSSDPTVSWTSELYYMNQTMHLVVTVPSGSQNITVKYPNGSVLPSYPVTQSQTSAPVDYLFDTSSATYPPGRYIANISGGNTAIAELSPISDNGYNLSAPSSVNWGSSFVVKYVSPASTQLIVYDSNGIALGRSVSVKDTGSVNISTSNFPEKEQILKISLVDRGGDAKVSINVVLKVSATGGFGEGEVEGDFFYNFKSLIYAWFGSSPATLGAVAMAIMALCAFVLFKAIPHPIFGMVGALMGLWIDVSASLLPMSYAVVIGILAAGTFAAMLKKG</sequence>
<reference evidence="6" key="1">
    <citation type="submission" date="2017-06" db="EMBL/GenBank/DDBJ databases">
        <authorList>
            <person name="Cremers G."/>
        </authorList>
    </citation>
    <scope>NUCLEOTIDE SEQUENCE [LARGE SCALE GENOMIC DNA]</scope>
</reference>
<dbReference type="InterPro" id="IPR013320">
    <property type="entry name" value="ConA-like_dom_sf"/>
</dbReference>
<feature type="transmembrane region" description="Helical" evidence="3">
    <location>
        <begin position="1732"/>
        <end position="1748"/>
    </location>
</feature>
<keyword evidence="2" id="KW-1015">Disulfide bond</keyword>
<dbReference type="SUPFAM" id="SSF49899">
    <property type="entry name" value="Concanavalin A-like lectins/glucanases"/>
    <property type="match status" value="2"/>
</dbReference>
<name>A0A284VS73_9EURY</name>
<gene>
    <name evidence="5" type="ORF">MNV_580006</name>
</gene>
<feature type="transmembrane region" description="Helical" evidence="3">
    <location>
        <begin position="1698"/>
        <end position="1725"/>
    </location>
</feature>
<proteinExistence type="predicted"/>
<dbReference type="PANTHER" id="PTHR42535:SF2">
    <property type="entry name" value="CHROMOSOME UNDETERMINED SCAFFOLD_146, WHOLE GENOME SHOTGUN SEQUENCE"/>
    <property type="match status" value="1"/>
</dbReference>
<dbReference type="InterPro" id="IPR008969">
    <property type="entry name" value="CarboxyPept-like_regulatory"/>
</dbReference>
<accession>A0A284VS73</accession>
<dbReference type="Pfam" id="PF13385">
    <property type="entry name" value="Laminin_G_3"/>
    <property type="match status" value="2"/>
</dbReference>
<keyword evidence="6" id="KW-1185">Reference proteome</keyword>
<organism evidence="5 6">
    <name type="scientific">Candidatus Methanoperedens nitratireducens</name>
    <dbReference type="NCBI Taxonomy" id="1392998"/>
    <lineage>
        <taxon>Archaea</taxon>
        <taxon>Methanobacteriati</taxon>
        <taxon>Methanobacteriota</taxon>
        <taxon>Stenosarchaea group</taxon>
        <taxon>Methanomicrobia</taxon>
        <taxon>Methanosarcinales</taxon>
        <taxon>ANME-2 cluster</taxon>
        <taxon>Candidatus Methanoperedentaceae</taxon>
        <taxon>Candidatus Methanoperedens</taxon>
    </lineage>
</organism>
<evidence type="ECO:0000259" key="4">
    <source>
        <dbReference type="SMART" id="SM00560"/>
    </source>
</evidence>
<dbReference type="Proteomes" id="UP000218615">
    <property type="component" value="Unassembled WGS sequence"/>
</dbReference>
<evidence type="ECO:0000256" key="2">
    <source>
        <dbReference type="ARBA" id="ARBA00023157"/>
    </source>
</evidence>
<dbReference type="PANTHER" id="PTHR42535">
    <property type="entry name" value="OOKINETE PROTEIN, PUTATIVE-RELATED"/>
    <property type="match status" value="1"/>
</dbReference>